<dbReference type="Gene3D" id="3.30.710.10">
    <property type="entry name" value="Potassium Channel Kv1.1, Chain A"/>
    <property type="match status" value="2"/>
</dbReference>
<dbReference type="Pfam" id="PF00651">
    <property type="entry name" value="BTB"/>
    <property type="match status" value="2"/>
</dbReference>
<dbReference type="PANTHER" id="PTHR45774">
    <property type="entry name" value="BTB/POZ DOMAIN-CONTAINING"/>
    <property type="match status" value="1"/>
</dbReference>
<organism evidence="2 3">
    <name type="scientific">Heterodera trifolii</name>
    <dbReference type="NCBI Taxonomy" id="157864"/>
    <lineage>
        <taxon>Eukaryota</taxon>
        <taxon>Metazoa</taxon>
        <taxon>Ecdysozoa</taxon>
        <taxon>Nematoda</taxon>
        <taxon>Chromadorea</taxon>
        <taxon>Rhabditida</taxon>
        <taxon>Tylenchina</taxon>
        <taxon>Tylenchomorpha</taxon>
        <taxon>Tylenchoidea</taxon>
        <taxon>Heteroderidae</taxon>
        <taxon>Heteroderinae</taxon>
        <taxon>Heterodera</taxon>
    </lineage>
</organism>
<dbReference type="InterPro" id="IPR000210">
    <property type="entry name" value="BTB/POZ_dom"/>
</dbReference>
<dbReference type="InterPro" id="IPR008974">
    <property type="entry name" value="TRAF-like"/>
</dbReference>
<evidence type="ECO:0000313" key="2">
    <source>
        <dbReference type="EMBL" id="KAL3116873.1"/>
    </source>
</evidence>
<dbReference type="SUPFAM" id="SSF49599">
    <property type="entry name" value="TRAF domain-like"/>
    <property type="match status" value="1"/>
</dbReference>
<dbReference type="EMBL" id="JBICBT010000342">
    <property type="protein sequence ID" value="KAL3116873.1"/>
    <property type="molecule type" value="Genomic_DNA"/>
</dbReference>
<accession>A0ABD2LNQ5</accession>
<dbReference type="Proteomes" id="UP001620626">
    <property type="component" value="Unassembled WGS sequence"/>
</dbReference>
<reference evidence="2 3" key="1">
    <citation type="submission" date="2024-10" db="EMBL/GenBank/DDBJ databases">
        <authorList>
            <person name="Kim D."/>
        </authorList>
    </citation>
    <scope>NUCLEOTIDE SEQUENCE [LARGE SCALE GENOMIC DNA]</scope>
    <source>
        <strain evidence="2">BH-2024</strain>
    </source>
</reference>
<dbReference type="Pfam" id="PF22486">
    <property type="entry name" value="MATH_2"/>
    <property type="match status" value="1"/>
</dbReference>
<dbReference type="AlphaFoldDB" id="A0ABD2LNQ5"/>
<dbReference type="InterPro" id="IPR002083">
    <property type="entry name" value="MATH/TRAF_dom"/>
</dbReference>
<protein>
    <recommendedName>
        <fullName evidence="1">BTB domain-containing protein</fullName>
    </recommendedName>
</protein>
<evidence type="ECO:0000313" key="3">
    <source>
        <dbReference type="Proteomes" id="UP001620626"/>
    </source>
</evidence>
<dbReference type="SUPFAM" id="SSF54695">
    <property type="entry name" value="POZ domain"/>
    <property type="match status" value="2"/>
</dbReference>
<dbReference type="Gene3D" id="2.60.210.10">
    <property type="entry name" value="Apoptosis, Tumor Necrosis Factor Receptor Associated Protein 2, Chain A"/>
    <property type="match status" value="1"/>
</dbReference>
<keyword evidence="3" id="KW-1185">Reference proteome</keyword>
<sequence>MDKLTDRMKRLLSTGVDADVQFLLLPAHKPILRVASVVFDAMFRYDDKFAVTQTPADEKAFLKEGNSPVEIPDVDVEAFKTMLSFIYADDLSGLNGHNAIDALRWAKEKCRQNGIECSAENYRQMLGPALYKIRFLIINKHFLADIASSGVLTSDELVSVLLCHSCYSSSSTKALAYSGGAGPQLYPLPFSDHRRSAKSKGKLSLKIEKFSEFARQKELSRKYTGTKYLGFFIQCNADDYGSDWSCTCLATIRVVPQNGNKKTKSNDGSKRIYQSFWPKDKECWGFSKFVAFQKLMDPEAGWYNKEKDTVTLSADVGTVGRCDYIEKNSPVLIPDVDAEAFKVMLRFIYSDDLSELNGKNAVELLYAALKFNVIGLIKAFTDFSISKLSNVFDALSIARFNDLLKDFFQRCLAYIDKKADILLKSMEFLQITNVRQSFELFHNRAMWNSRGYTNFISFAELMDPEKGFYDQSEDKVTLAIDVTVKEPKMEDKS</sequence>
<proteinExistence type="predicted"/>
<dbReference type="PANTHER" id="PTHR45774:SF3">
    <property type="entry name" value="BTB (POZ) DOMAIN-CONTAINING 2B-RELATED"/>
    <property type="match status" value="1"/>
</dbReference>
<dbReference type="CDD" id="cd14733">
    <property type="entry name" value="BACK"/>
    <property type="match status" value="1"/>
</dbReference>
<dbReference type="InterPro" id="IPR011333">
    <property type="entry name" value="SKP1/BTB/POZ_sf"/>
</dbReference>
<comment type="caution">
    <text evidence="2">The sequence shown here is derived from an EMBL/GenBank/DDBJ whole genome shotgun (WGS) entry which is preliminary data.</text>
</comment>
<name>A0ABD2LNQ5_9BILA</name>
<gene>
    <name evidence="2" type="ORF">niasHT_003397</name>
</gene>
<evidence type="ECO:0000259" key="1">
    <source>
        <dbReference type="PROSITE" id="PS50097"/>
    </source>
</evidence>
<dbReference type="PROSITE" id="PS50097">
    <property type="entry name" value="BTB"/>
    <property type="match status" value="1"/>
</dbReference>
<feature type="domain" description="BTB" evidence="1">
    <location>
        <begin position="25"/>
        <end position="92"/>
    </location>
</feature>